<dbReference type="EMBL" id="PP885733">
    <property type="protein sequence ID" value="XCN28138.1"/>
    <property type="molecule type" value="Genomic_DNA"/>
</dbReference>
<keyword evidence="1" id="KW-0812">Transmembrane</keyword>
<feature type="transmembrane region" description="Helical" evidence="1">
    <location>
        <begin position="100"/>
        <end position="123"/>
    </location>
</feature>
<keyword evidence="1" id="KW-0472">Membrane</keyword>
<protein>
    <submittedName>
        <fullName evidence="2">Membrane protein</fullName>
    </submittedName>
</protein>
<name>A0AAU8L0U1_9CAUD</name>
<organism evidence="2">
    <name type="scientific">Pantoea phage Survivor</name>
    <dbReference type="NCBI Taxonomy" id="3232176"/>
    <lineage>
        <taxon>Viruses</taxon>
        <taxon>Duplodnaviria</taxon>
        <taxon>Heunggongvirae</taxon>
        <taxon>Uroviricota</taxon>
        <taxon>Caudoviricetes</taxon>
    </lineage>
</organism>
<sequence>MKSRYYFLISLILIVVMWGLKESNKYTEYHNHNVEVVQKYSGASGGKHSRMHFIVVYRTSDNIFFDRNVSAAWYSQIEPGDQVTLSLRQMDIKQNTTDNVIWFFGYVLFQVIFGFGALIIFVLGCSPKLRKWMVTE</sequence>
<proteinExistence type="predicted"/>
<evidence type="ECO:0000313" key="2">
    <source>
        <dbReference type="EMBL" id="XCN28138.1"/>
    </source>
</evidence>
<keyword evidence="1" id="KW-1133">Transmembrane helix</keyword>
<reference evidence="2" key="1">
    <citation type="submission" date="2024-06" db="EMBL/GenBank/DDBJ databases">
        <authorList>
            <person name="Gannavaram S."/>
            <person name="Nemani S."/>
            <person name="Datta M."/>
            <person name="Picchiottino A."/>
            <person name="Mereddy A."/>
            <person name="Gannavaram N."/>
            <person name="Honeycutt C."/>
            <person name="Tran D."/>
            <person name="Choi K."/>
            <person name="Srinivasan K."/>
            <person name="Johnson A."/>
        </authorList>
    </citation>
    <scope>NUCLEOTIDE SEQUENCE</scope>
</reference>
<feature type="transmembrane region" description="Helical" evidence="1">
    <location>
        <begin position="5"/>
        <end position="21"/>
    </location>
</feature>
<evidence type="ECO:0000256" key="1">
    <source>
        <dbReference type="SAM" id="Phobius"/>
    </source>
</evidence>
<accession>A0AAU8L0U1</accession>